<organism evidence="4">
    <name type="scientific">Drosophila melanogaster</name>
    <name type="common">Fruit fly</name>
    <dbReference type="NCBI Taxonomy" id="7227"/>
    <lineage>
        <taxon>Eukaryota</taxon>
        <taxon>Metazoa</taxon>
        <taxon>Ecdysozoa</taxon>
        <taxon>Arthropoda</taxon>
        <taxon>Hexapoda</taxon>
        <taxon>Insecta</taxon>
        <taxon>Pterygota</taxon>
        <taxon>Neoptera</taxon>
        <taxon>Endopterygota</taxon>
        <taxon>Diptera</taxon>
        <taxon>Brachycera</taxon>
        <taxon>Muscomorpha</taxon>
        <taxon>Ephydroidea</taxon>
        <taxon>Drosophilidae</taxon>
        <taxon>Drosophila</taxon>
        <taxon>Sophophora</taxon>
    </lineage>
</organism>
<dbReference type="AlphaFoldDB" id="F7VJU4"/>
<dbReference type="Pfam" id="PF16089">
    <property type="entry name" value="DUF4818"/>
    <property type="match status" value="1"/>
</dbReference>
<reference evidence="5 7" key="6">
    <citation type="journal article" date="2005" name="PLoS Comput. Biol.">
        <title>Combined evidence annotation of transposable elements in genome sequences.</title>
        <authorList>
            <person name="Quesneville H."/>
            <person name="Bergman C.M."/>
            <person name="Andrieu O."/>
            <person name="Autard D."/>
            <person name="Nouaud D."/>
            <person name="Ashburner M."/>
            <person name="Anxolabehere D."/>
        </authorList>
    </citation>
    <scope>NUCLEOTIDE SEQUENCE [LARGE SCALE GENOMIC DNA]</scope>
    <source>
        <strain evidence="7">Berkeley</strain>
    </source>
</reference>
<dbReference type="OrthoDB" id="7882700at2759"/>
<proteinExistence type="evidence at transcript level"/>
<feature type="signal peptide" evidence="3">
    <location>
        <begin position="1"/>
        <end position="20"/>
    </location>
</feature>
<dbReference type="InterPro" id="IPR032145">
    <property type="entry name" value="DUF4818"/>
</dbReference>
<dbReference type="AGR" id="FB:FBgn0262575"/>
<reference evidence="5 7" key="5">
    <citation type="journal article" date="2002" name="Genome Biol.">
        <title>Heterochromatic sequences in a Drosophila whole-genome shotgun assembly.</title>
        <authorList>
            <person name="Hoskins R.A."/>
            <person name="Smith C.D."/>
            <person name="Carlson J.W."/>
            <person name="Carvalho A.B."/>
            <person name="Halpern A."/>
            <person name="Kaminker J.S."/>
            <person name="Kennedy C."/>
            <person name="Mungall C.J."/>
            <person name="Sullivan B.A."/>
            <person name="Sutton G.G."/>
            <person name="Yasuhara J.C."/>
            <person name="Wakimoto B.T."/>
            <person name="Myers E.W."/>
            <person name="Celniker S.E."/>
            <person name="Rubin G.M."/>
            <person name="Karpen G.H."/>
        </authorList>
    </citation>
    <scope>NUCLEOTIDE SEQUENCE [LARGE SCALE GENOMIC DNA]</scope>
    <source>
        <strain evidence="7">Berkeley</strain>
    </source>
</reference>
<dbReference type="RefSeq" id="NP_001245542.1">
    <property type="nucleotide sequence ID" value="NM_001258613.2"/>
</dbReference>
<evidence type="ECO:0000313" key="6">
    <source>
        <dbReference type="FlyBase" id="FBgn0262575"/>
    </source>
</evidence>
<sequence length="184" mass="20475">MTNLICVSLAGLLHVIQFLAFYSRSANTPAPKLPSLFVGLAAMDIIWDNCFVPRKLQKRSAVIRWIYELIVSHLLLGLVQVFWKPVDNICVILMRLIILGTGIVSETNYENYESYWVGFLTVPLSLLILAIAGQATDHFSVLRAYKMQNVGALKYPTKRLPHRSDSERAQGSGTPTASAIKGNL</sequence>
<keyword evidence="7" id="KW-1185">Reference proteome</keyword>
<reference evidence="5" key="14">
    <citation type="submission" date="2023-12" db="EMBL/GenBank/DDBJ databases">
        <authorList>
            <consortium name="FlyBase"/>
        </authorList>
    </citation>
    <scope>NUCLEOTIDE SEQUENCE</scope>
</reference>
<reference evidence="5 7" key="8">
    <citation type="journal article" date="2007" name="Science">
        <title>The Release 5.1 annotation of Drosophila melanogaster heterochromatin.</title>
        <authorList>
            <person name="Smith C.D."/>
            <person name="Shu S."/>
            <person name="Mungall C.J."/>
            <person name="Karpen G.H."/>
        </authorList>
    </citation>
    <scope>NUCLEOTIDE SEQUENCE [LARGE SCALE GENOMIC DNA]</scope>
    <source>
        <strain evidence="7">Berkeley</strain>
    </source>
</reference>
<dbReference type="KEGG" id="dme:Dmel_CG43115"/>
<reference evidence="5 7" key="9">
    <citation type="journal article" date="2007" name="Science">
        <title>Sequence finishing and mapping of Drosophila melanogaster heterochromatin.</title>
        <authorList>
            <person name="Hoskins R.A."/>
            <person name="Carlson J.W."/>
            <person name="Kennedy C."/>
            <person name="Acevedo D."/>
            <person name="Evans-Holm M."/>
            <person name="Frise E."/>
            <person name="Wan K.H."/>
            <person name="Park S."/>
            <person name="Mendez-Lago M."/>
            <person name="Rossi F."/>
            <person name="Villasante A."/>
            <person name="Dimitri P."/>
            <person name="Karpen G.H."/>
            <person name="Celniker S.E."/>
        </authorList>
    </citation>
    <scope>NUCLEOTIDE SEQUENCE [LARGE SCALE GENOMIC DNA]</scope>
    <source>
        <strain evidence="7">Berkeley</strain>
    </source>
</reference>
<reference evidence="7" key="2">
    <citation type="journal article" date="2002" name="Genome Biol.">
        <title>Finishing a whole-genome shotgun: release 3 of the Drosophila melanogaster euchromatic genome sequence.</title>
        <authorList>
            <person name="Celniker S.E."/>
            <person name="Wheeler D.A."/>
            <person name="Kronmiller B."/>
            <person name="Carlson J.W."/>
            <person name="Halpern A."/>
            <person name="Patel S."/>
            <person name="Adams M."/>
            <person name="Champe M."/>
            <person name="Dugan S.P."/>
            <person name="Frise E."/>
            <person name="Hodgson A."/>
            <person name="George R.A."/>
            <person name="Hoskins R.A."/>
            <person name="Laverty T."/>
            <person name="Muzny D.M."/>
            <person name="Nelson C.R."/>
            <person name="Pacleb J.M."/>
            <person name="Park S."/>
            <person name="Pfeiffer B.D."/>
            <person name="Richards S."/>
            <person name="Sodergren E.J."/>
            <person name="Svirskas R."/>
            <person name="Tabor P.E."/>
            <person name="Wan K."/>
            <person name="Stapleton M."/>
            <person name="Sutton G.G."/>
            <person name="Venter C."/>
            <person name="Weinstock G."/>
            <person name="Scherer S.E."/>
            <person name="Myers E.W."/>
            <person name="Gibbs R.A."/>
            <person name="Rubin G.M."/>
        </authorList>
    </citation>
    <scope>NUCLEOTIDE SEQUENCE [LARGE SCALE GENOMIC DNA]</scope>
    <source>
        <strain evidence="7">Berkeley</strain>
    </source>
</reference>
<dbReference type="GeneID" id="12798121"/>
<feature type="chain" id="PRO_5015091306" evidence="3">
    <location>
        <begin position="21"/>
        <end position="184"/>
    </location>
</feature>
<dbReference type="BioGRID-ORCS" id="12798121">
    <property type="hits" value="0 hits in 1 CRISPR screen"/>
</dbReference>
<keyword evidence="2" id="KW-1133">Transmembrane helix</keyword>
<dbReference type="VEuPathDB" id="VectorBase:FBgn0262575"/>
<dbReference type="EMBL" id="BT128744">
    <property type="protein sequence ID" value="AEH59647.1"/>
    <property type="molecule type" value="mRNA"/>
</dbReference>
<evidence type="ECO:0000256" key="2">
    <source>
        <dbReference type="SAM" id="Phobius"/>
    </source>
</evidence>
<evidence type="ECO:0000313" key="7">
    <source>
        <dbReference type="Proteomes" id="UP000000803"/>
    </source>
</evidence>
<protein>
    <submittedName>
        <fullName evidence="4">MIP31781p</fullName>
    </submittedName>
</protein>
<name>F7VJU4_DROME</name>
<dbReference type="PaxDb" id="7227-FBpp0293485"/>
<keyword evidence="3" id="KW-0732">Signal</keyword>
<keyword evidence="2" id="KW-0812">Transmembrane</keyword>
<reference evidence="5 7" key="1">
    <citation type="journal article" date="2000" name="Science">
        <title>The genome sequence of Drosophila melanogaster.</title>
        <authorList>
            <person name="Adams M.D."/>
            <person name="Celniker S.E."/>
            <person name="Holt R.A."/>
            <person name="Evans C.A."/>
            <person name="Gocayne J.D."/>
            <person name="Amanatides P.G."/>
            <person name="Scherer S.E."/>
            <person name="Li P.W."/>
            <person name="Hoskins R.A."/>
            <person name="Galle R.F."/>
            <person name="George R.A."/>
            <person name="Lewis S.E."/>
            <person name="Richards S."/>
            <person name="Ashburner M."/>
            <person name="Henderson S.N."/>
            <person name="Sutton G.G."/>
            <person name="Wortman J.R."/>
            <person name="Yandell M.D."/>
            <person name="Zhang Q."/>
            <person name="Chen L.X."/>
            <person name="Brandon R.C."/>
            <person name="Rogers Y.H."/>
            <person name="Blazej R.G."/>
            <person name="Champe M."/>
            <person name="Pfeiffer B.D."/>
            <person name="Wan K.H."/>
            <person name="Doyle C."/>
            <person name="Baxter E.G."/>
            <person name="Helt G."/>
            <person name="Nelson C.R."/>
            <person name="Gabor G.L."/>
            <person name="Abril J.F."/>
            <person name="Agbayani A."/>
            <person name="An H.J."/>
            <person name="Andrews-Pfannkoch C."/>
            <person name="Baldwin D."/>
            <person name="Ballew R.M."/>
            <person name="Basu A."/>
            <person name="Baxendale J."/>
            <person name="Bayraktaroglu L."/>
            <person name="Beasley E.M."/>
            <person name="Beeson K.Y."/>
            <person name="Benos P.V."/>
            <person name="Berman B.P."/>
            <person name="Bhandari D."/>
            <person name="Bolshakov S."/>
            <person name="Borkova D."/>
            <person name="Botchan M.R."/>
            <person name="Bouck J."/>
            <person name="Brokstein P."/>
            <person name="Brottier P."/>
            <person name="Burtis K.C."/>
            <person name="Busam D.A."/>
            <person name="Butler H."/>
            <person name="Cadieu E."/>
            <person name="Center A."/>
            <person name="Chandra I."/>
            <person name="Cherry J.M."/>
            <person name="Cawley S."/>
            <person name="Dahlke C."/>
            <person name="Davenport L.B."/>
            <person name="Davies P."/>
            <person name="de Pablos B."/>
            <person name="Delcher A."/>
            <person name="Deng Z."/>
            <person name="Mays A.D."/>
            <person name="Dew I."/>
            <person name="Dietz S.M."/>
            <person name="Dodson K."/>
            <person name="Doup L.E."/>
            <person name="Downes M."/>
            <person name="Dugan-Rocha S."/>
            <person name="Dunkov B.C."/>
            <person name="Dunn P."/>
            <person name="Durbin K.J."/>
            <person name="Evangelista C.C."/>
            <person name="Ferraz C."/>
            <person name="Ferriera S."/>
            <person name="Fleischmann W."/>
            <person name="Fosler C."/>
            <person name="Gabrielian A.E."/>
            <person name="Garg N.S."/>
            <person name="Gelbart W.M."/>
            <person name="Glasser K."/>
            <person name="Glodek A."/>
            <person name="Gong F."/>
            <person name="Gorrell J.H."/>
            <person name="Gu Z."/>
            <person name="Guan P."/>
            <person name="Harris M."/>
            <person name="Harris N.L."/>
            <person name="Harvey D."/>
            <person name="Heiman T.J."/>
            <person name="Hernandez J.R."/>
            <person name="Houck J."/>
            <person name="Hostin D."/>
            <person name="Houston K.A."/>
            <person name="Howland T.J."/>
            <person name="Wei M.H."/>
            <person name="Ibegwam C."/>
            <person name="Jalali M."/>
            <person name="Kalush F."/>
            <person name="Karpen G.H."/>
            <person name="Ke Z."/>
            <person name="Kennison J.A."/>
            <person name="Ketchum K.A."/>
            <person name="Kimmel B.E."/>
            <person name="Kodira C.D."/>
            <person name="Kraft C."/>
            <person name="Kravitz S."/>
            <person name="Kulp D."/>
            <person name="Lai Z."/>
            <person name="Lasko P."/>
            <person name="Lei Y."/>
            <person name="Levitsky A.A."/>
            <person name="Li J."/>
            <person name="Li Z."/>
            <person name="Liang Y."/>
            <person name="Lin X."/>
            <person name="Liu X."/>
            <person name="Mattei B."/>
            <person name="McIntosh T.C."/>
            <person name="McLeod M.P."/>
            <person name="McPherson D."/>
            <person name="Merkulov G."/>
            <person name="Milshina N.V."/>
            <person name="Mobarry C."/>
            <person name="Morris J."/>
            <person name="Moshrefi A."/>
            <person name="Mount S.M."/>
            <person name="Moy M."/>
            <person name="Murphy B."/>
            <person name="Murphy L."/>
            <person name="Muzny D.M."/>
            <person name="Nelson D.L."/>
            <person name="Nelson D.R."/>
            <person name="Nelson K.A."/>
            <person name="Nixon K."/>
            <person name="Nusskern D.R."/>
            <person name="Pacleb J.M."/>
            <person name="Palazzolo M."/>
            <person name="Pittman G.S."/>
            <person name="Pan S."/>
            <person name="Pollard J."/>
            <person name="Puri V."/>
            <person name="Reese M.G."/>
            <person name="Reinert K."/>
            <person name="Remington K."/>
            <person name="Saunders R.D."/>
            <person name="Scheeler F."/>
            <person name="Shen H."/>
            <person name="Shue B.C."/>
            <person name="Siden-Kiamos I."/>
            <person name="Simpson M."/>
            <person name="Skupski M.P."/>
            <person name="Smith T."/>
            <person name="Spier E."/>
            <person name="Spradling A.C."/>
            <person name="Stapleton M."/>
            <person name="Strong R."/>
            <person name="Sun E."/>
            <person name="Svirskas R."/>
            <person name="Tector C."/>
            <person name="Turner R."/>
            <person name="Venter E."/>
            <person name="Wang A.H."/>
            <person name="Wang X."/>
            <person name="Wang Z.Y."/>
            <person name="Wassarman D.A."/>
            <person name="Weinstock G.M."/>
            <person name="Weissenbach J."/>
            <person name="Williams S.M."/>
            <person name="WoodageT"/>
            <person name="Worley K.C."/>
            <person name="Wu D."/>
            <person name="Yang S."/>
            <person name="Yao Q.A."/>
            <person name="Ye J."/>
            <person name="Yeh R.F."/>
            <person name="Zaveri J.S."/>
            <person name="Zhan M."/>
            <person name="Zhang G."/>
            <person name="Zhao Q."/>
            <person name="Zheng L."/>
            <person name="Zheng X.H."/>
            <person name="Zhong F.N."/>
            <person name="Zhong W."/>
            <person name="Zhou X."/>
            <person name="Zhu S."/>
            <person name="Zhu X."/>
            <person name="Smith H.O."/>
            <person name="Gibbs R.A."/>
            <person name="Myers E.W."/>
            <person name="Rubin G.M."/>
            <person name="Venter J.C."/>
        </authorList>
    </citation>
    <scope>NUCLEOTIDE SEQUENCE [LARGE SCALE GENOMIC DNA]</scope>
    <source>
        <strain evidence="7">Berkeley</strain>
    </source>
</reference>
<evidence type="ECO:0000313" key="4">
    <source>
        <dbReference type="EMBL" id="AEH59647.1"/>
    </source>
</evidence>
<reference evidence="5" key="15">
    <citation type="submission" date="2024-06" db="EMBL/GenBank/DDBJ databases">
        <title>Drosophila melanogaster release 4 sequence.</title>
        <authorList>
            <consortium name="Berkeley Drosophila Genome Project"/>
            <person name="Celniker S."/>
            <person name="Carlson J."/>
            <person name="Wan K."/>
            <person name="Pfeiffer B."/>
            <person name="Frise E."/>
            <person name="George R."/>
            <person name="Hoskins R."/>
            <person name="Stapleton M."/>
            <person name="Pacleb J."/>
            <person name="Park S."/>
            <person name="Svirskas R."/>
            <person name="Smith E."/>
            <person name="Yu C."/>
            <person name="Rubin G."/>
        </authorList>
    </citation>
    <scope>NUCLEOTIDE SEQUENCE</scope>
</reference>
<dbReference type="FlyBase" id="FBgn0262575">
    <property type="gene designation" value="CG43115"/>
</dbReference>
<dbReference type="eggNOG" id="ENOG502TCGY">
    <property type="taxonomic scope" value="Eukaryota"/>
</dbReference>
<dbReference type="EMBL" id="AE014298">
    <property type="protein sequence ID" value="AFH07256.1"/>
    <property type="molecule type" value="Genomic_DNA"/>
</dbReference>
<evidence type="ECO:0000256" key="3">
    <source>
        <dbReference type="SAM" id="SignalP"/>
    </source>
</evidence>
<reference evidence="7" key="4">
    <citation type="journal article" date="2002" name="Genome Biol.">
        <title>The transposable elements of the Drosophila melanogaster euchromatin: a genomics perspective.</title>
        <authorList>
            <person name="Kaminker J.S."/>
            <person name="Bergman C.M."/>
            <person name="Kronmiller B."/>
            <person name="Carlson J."/>
            <person name="Svirskas R."/>
            <person name="Patel S."/>
            <person name="Frise E."/>
            <person name="Wheeler D.A."/>
            <person name="Lewis S.E."/>
            <person name="Rubin G.M."/>
            <person name="Ashburner M."/>
            <person name="Celniker S.E."/>
        </authorList>
    </citation>
    <scope>NUCLEOTIDE SEQUENCE [LARGE SCALE GENOMIC DNA]</scope>
    <source>
        <strain evidence="7">Berkeley</strain>
    </source>
</reference>
<feature type="transmembrane region" description="Helical" evidence="2">
    <location>
        <begin position="115"/>
        <end position="133"/>
    </location>
</feature>
<evidence type="ECO:0000313" key="5">
    <source>
        <dbReference type="EMBL" id="AFH07256.1"/>
    </source>
</evidence>
<reference evidence="5" key="11">
    <citation type="journal article" date="2015" name="G3 (Bethesda)">
        <title>Gene Model Annotations for Drosophila melanogaster: Impact of High-Throughput Data.</title>
        <authorList>
            <consortium name="FlyBase Consortium"/>
            <person name="Matthews B.B."/>
            <person name="Dos Santos G."/>
            <person name="Crosby M.A."/>
            <person name="Emmert D.B."/>
            <person name="St Pierre S.E."/>
            <person name="Gramates L.S."/>
            <person name="Zhou P."/>
            <person name="Schroeder A.J."/>
            <person name="Falls K."/>
            <person name="Strelets V."/>
            <person name="Russo S.M."/>
            <person name="Gelbart W.M."/>
            <person name="null"/>
        </authorList>
    </citation>
    <scope>NUCLEOTIDE SEQUENCE</scope>
</reference>
<feature type="transmembrane region" description="Helical" evidence="2">
    <location>
        <begin position="65"/>
        <end position="83"/>
    </location>
</feature>
<dbReference type="OMA" id="YEEFWIG"/>
<dbReference type="Proteomes" id="UP000000803">
    <property type="component" value="Chromosome X"/>
</dbReference>
<gene>
    <name evidence="4" type="primary">CG43115-RA</name>
    <name evidence="5" type="synonym">Dmel\CG43115</name>
    <name evidence="5 6" type="ORF">CG43115</name>
    <name evidence="5" type="ORF">Dmel_CG43115</name>
</gene>
<evidence type="ECO:0000256" key="1">
    <source>
        <dbReference type="SAM" id="MobiDB-lite"/>
    </source>
</evidence>
<dbReference type="HOGENOM" id="CLU_117336_0_0_1"/>
<reference evidence="5" key="7">
    <citation type="submission" date="2006-08" db="EMBL/GenBank/DDBJ databases">
        <authorList>
            <person name="Celniker S."/>
            <person name="Carlson J."/>
            <person name="Wan K."/>
            <person name="Frise E."/>
            <person name="Hoskins R."/>
            <person name="Park S."/>
            <person name="Svirskas R."/>
            <person name="Rubin G."/>
        </authorList>
    </citation>
    <scope>NUCLEOTIDE SEQUENCE</scope>
</reference>
<accession>F7VJU4</accession>
<dbReference type="Bgee" id="FBgn0262575">
    <property type="expression patterns" value="Expressed in early elongation stage spermatid (Drosophila) in testis and 15 other cell types or tissues"/>
</dbReference>
<reference evidence="7" key="3">
    <citation type="journal article" date="2002" name="Genome Biol.">
        <title>Annotation of the Drosophila melanogaster euchromatic genome: a systematic review.</title>
        <authorList>
            <person name="Misra S."/>
            <person name="Crosby M.A."/>
            <person name="Mungall C.J."/>
            <person name="Matthews B.B."/>
            <person name="Campbell K.S."/>
            <person name="Hradecky P."/>
            <person name="Huang Y."/>
            <person name="Kaminker J.S."/>
            <person name="Millburn G.H."/>
            <person name="Prochnik S.E."/>
            <person name="Smith C.D."/>
            <person name="Tupy J.L."/>
            <person name="Whitfied E.J."/>
            <person name="Bayraktaroglu L."/>
            <person name="Berman B.P."/>
            <person name="Bettencourt B.R."/>
            <person name="Celniker S.E."/>
            <person name="de Grey A.D."/>
            <person name="Drysdale R.A."/>
            <person name="Harris N.L."/>
            <person name="Richter J."/>
            <person name="Russo S."/>
            <person name="Schroeder A.J."/>
            <person name="Shu S.Q."/>
            <person name="Stapleton M."/>
            <person name="Yamada C."/>
            <person name="Ashburner M."/>
            <person name="Gelbart W.M."/>
            <person name="Rubin G.M."/>
            <person name="Lewis S.E."/>
        </authorList>
    </citation>
    <scope>GENOME REANNOTATION</scope>
    <source>
        <strain evidence="7">Berkeley</strain>
    </source>
</reference>
<keyword evidence="2" id="KW-0472">Membrane</keyword>
<reference evidence="5" key="13">
    <citation type="journal article" date="2015" name="Genome Res.">
        <title>The Release 6 reference sequence of the Drosophila melanogaster genome.</title>
        <authorList>
            <person name="Hoskins R.A."/>
            <person name="Carlson J.W."/>
            <person name="Wan K.H."/>
            <person name="Park S."/>
            <person name="Mendez I."/>
            <person name="Galle S.E."/>
            <person name="Booth B.W."/>
            <person name="Pfeiffer B.D."/>
            <person name="George R.A."/>
            <person name="Svirskas R."/>
            <person name="Krzywinski M."/>
            <person name="Schein J."/>
            <person name="Accardo M.C."/>
            <person name="Damia E."/>
            <person name="Messina G."/>
            <person name="Mendez-Lago M."/>
            <person name="de Pablos B."/>
            <person name="Demakova O.V."/>
            <person name="Andreyeva E.N."/>
            <person name="Boldyreva L.V."/>
            <person name="Marra M."/>
            <person name="Carvalho A.B."/>
            <person name="Dimitri P."/>
            <person name="Villasante A."/>
            <person name="Zhimulev I.F."/>
            <person name="Rubin G.M."/>
            <person name="Karpen G.H."/>
            <person name="Celniker S.E."/>
        </authorList>
    </citation>
    <scope>NUCLEOTIDE SEQUENCE</scope>
</reference>
<reference evidence="5" key="12">
    <citation type="journal article" date="2015" name="G3 (Bethesda)">
        <title>Gene Model Annotations for Drosophila melanogaster: The Rule-Benders.</title>
        <authorList>
            <consortium name="FlyBase Consortium"/>
            <person name="Crosby M.A."/>
            <person name="Gramates L.S."/>
            <person name="Dos Santos G."/>
            <person name="Matthews B.B."/>
            <person name="St Pierre S.E."/>
            <person name="Zhou P."/>
            <person name="Schroeder A.J."/>
            <person name="Falls K."/>
            <person name="Emmert D.B."/>
            <person name="Russo S.M."/>
            <person name="Gelbart W.M."/>
            <person name="null"/>
        </authorList>
    </citation>
    <scope>NUCLEOTIDE SEQUENCE</scope>
</reference>
<feature type="region of interest" description="Disordered" evidence="1">
    <location>
        <begin position="159"/>
        <end position="184"/>
    </location>
</feature>
<reference evidence="4" key="10">
    <citation type="submission" date="2011-06" db="EMBL/GenBank/DDBJ databases">
        <authorList>
            <person name="Carlson J."/>
            <person name="Booth B."/>
            <person name="Frise E."/>
            <person name="Sandler J."/>
            <person name="Wan K."/>
            <person name="Yu C."/>
            <person name="Celniker S."/>
        </authorList>
    </citation>
    <scope>NUCLEOTIDE SEQUENCE</scope>
</reference>